<accession>A0A7Y7XC20</accession>
<evidence type="ECO:0000256" key="2">
    <source>
        <dbReference type="SAM" id="SignalP"/>
    </source>
</evidence>
<keyword evidence="2" id="KW-0732">Signal</keyword>
<feature type="signal peptide" evidence="2">
    <location>
        <begin position="1"/>
        <end position="25"/>
    </location>
</feature>
<dbReference type="SUPFAM" id="SSF55144">
    <property type="entry name" value="LigT-like"/>
    <property type="match status" value="1"/>
</dbReference>
<dbReference type="InterPro" id="IPR015069">
    <property type="entry name" value="2H-PEstase_DUF1868"/>
</dbReference>
<feature type="region of interest" description="Disordered" evidence="1">
    <location>
        <begin position="25"/>
        <end position="48"/>
    </location>
</feature>
<dbReference type="Gene3D" id="3.90.1140.10">
    <property type="entry name" value="Cyclic phosphodiesterase"/>
    <property type="match status" value="1"/>
</dbReference>
<gene>
    <name evidence="4" type="ORF">HX882_14100</name>
</gene>
<feature type="domain" description="DUF1868" evidence="3">
    <location>
        <begin position="50"/>
        <end position="160"/>
    </location>
</feature>
<dbReference type="AlphaFoldDB" id="A0A7Y7XC20"/>
<reference evidence="4 5" key="1">
    <citation type="submission" date="2020-04" db="EMBL/GenBank/DDBJ databases">
        <title>Molecular characterization of pseudomonads from Agaricus bisporus reveal novel blotch 2 pathogens in Western Europe.</title>
        <authorList>
            <person name="Taparia T."/>
            <person name="Krijger M."/>
            <person name="Haynes E."/>
            <person name="Elpinstone J.G."/>
            <person name="Noble R."/>
            <person name="Van Der Wolf J."/>
        </authorList>
    </citation>
    <scope>NUCLEOTIDE SEQUENCE [LARGE SCALE GENOMIC DNA]</scope>
    <source>
        <strain evidence="4 5">H7001</strain>
    </source>
</reference>
<dbReference type="Proteomes" id="UP000539985">
    <property type="component" value="Unassembled WGS sequence"/>
</dbReference>
<feature type="chain" id="PRO_5031098160" evidence="2">
    <location>
        <begin position="26"/>
        <end position="272"/>
    </location>
</feature>
<dbReference type="Pfam" id="PF08975">
    <property type="entry name" value="2H-phosphodiest"/>
    <property type="match status" value="1"/>
</dbReference>
<protein>
    <submittedName>
        <fullName evidence="4">DUF1868 domain-containing protein</fullName>
    </submittedName>
</protein>
<evidence type="ECO:0000256" key="1">
    <source>
        <dbReference type="SAM" id="MobiDB-lite"/>
    </source>
</evidence>
<dbReference type="RefSeq" id="WP_177102509.1">
    <property type="nucleotide sequence ID" value="NZ_JACAQB010000006.1"/>
</dbReference>
<sequence length="272" mass="30985">MMNVDTLRRAFMLQATVLTVGAAFASSPTPSSQSATPHGKGDKPYDVNRKFYEDGKARPFTGNTIISQIPLHSPIGEALTVIRNTLASHAFSKCWSLLPPSSYHMTVFEGVIDERRKSGFWPAQVPKDAPLQTCTDYFVRQLMDFALNEDFPVRLLVDDFDVNKDSDATLRLVPANPQENLKLRGLRDRLSERMGIRAPGHDDYRFHITLGYLVQWMDDRKIHDCARVQRDCLRYLRDNLGTLELDVPQFCTFNDMLAFDDKFAIGQRPRTL</sequence>
<comment type="caution">
    <text evidence="4">The sequence shown here is derived from an EMBL/GenBank/DDBJ whole genome shotgun (WGS) entry which is preliminary data.</text>
</comment>
<evidence type="ECO:0000313" key="4">
    <source>
        <dbReference type="EMBL" id="NWB97027.1"/>
    </source>
</evidence>
<evidence type="ECO:0000313" key="5">
    <source>
        <dbReference type="Proteomes" id="UP000539985"/>
    </source>
</evidence>
<feature type="compositionally biased region" description="Basic and acidic residues" evidence="1">
    <location>
        <begin position="39"/>
        <end position="48"/>
    </location>
</feature>
<dbReference type="EMBL" id="JACAQB010000006">
    <property type="protein sequence ID" value="NWB97027.1"/>
    <property type="molecule type" value="Genomic_DNA"/>
</dbReference>
<proteinExistence type="predicted"/>
<name>A0A7Y7XC20_9PSED</name>
<dbReference type="PROSITE" id="PS51318">
    <property type="entry name" value="TAT"/>
    <property type="match status" value="1"/>
</dbReference>
<organism evidence="4 5">
    <name type="scientific">Pseudomonas gingeri</name>
    <dbReference type="NCBI Taxonomy" id="117681"/>
    <lineage>
        <taxon>Bacteria</taxon>
        <taxon>Pseudomonadati</taxon>
        <taxon>Pseudomonadota</taxon>
        <taxon>Gammaproteobacteria</taxon>
        <taxon>Pseudomonadales</taxon>
        <taxon>Pseudomonadaceae</taxon>
        <taxon>Pseudomonas</taxon>
    </lineage>
</organism>
<evidence type="ECO:0000259" key="3">
    <source>
        <dbReference type="Pfam" id="PF08975"/>
    </source>
</evidence>
<dbReference type="InterPro" id="IPR009097">
    <property type="entry name" value="Cyclic_Pdiesterase"/>
</dbReference>
<feature type="compositionally biased region" description="Low complexity" evidence="1">
    <location>
        <begin position="25"/>
        <end position="37"/>
    </location>
</feature>
<dbReference type="InterPro" id="IPR006311">
    <property type="entry name" value="TAT_signal"/>
</dbReference>